<protein>
    <submittedName>
        <fullName evidence="1">Uncharacterized protein</fullName>
    </submittedName>
</protein>
<name>A0A5S3X5H6_9GAMM</name>
<evidence type="ECO:0000313" key="1">
    <source>
        <dbReference type="EMBL" id="TMP39539.1"/>
    </source>
</evidence>
<dbReference type="Proteomes" id="UP000306719">
    <property type="component" value="Unassembled WGS sequence"/>
</dbReference>
<accession>A0A5S3X5H6</accession>
<dbReference type="EMBL" id="PNCJ01000005">
    <property type="protein sequence ID" value="TMP39539.1"/>
    <property type="molecule type" value="Genomic_DNA"/>
</dbReference>
<dbReference type="RefSeq" id="WP_138543435.1">
    <property type="nucleotide sequence ID" value="NZ_PNCJ01000005.1"/>
</dbReference>
<reference evidence="2" key="2">
    <citation type="submission" date="2019-06" db="EMBL/GenBank/DDBJ databases">
        <title>Co-occurence of chitin degradation, pigmentation and bioactivity in marine Pseudoalteromonas.</title>
        <authorList>
            <person name="Sonnenschein E.C."/>
            <person name="Bech P.K."/>
        </authorList>
    </citation>
    <scope>NUCLEOTIDE SEQUENCE [LARGE SCALE GENOMIC DNA]</scope>
    <source>
        <strain evidence="2">S2599</strain>
    </source>
</reference>
<evidence type="ECO:0000313" key="2">
    <source>
        <dbReference type="Proteomes" id="UP000306719"/>
    </source>
</evidence>
<comment type="caution">
    <text evidence="1">The sequence shown here is derived from an EMBL/GenBank/DDBJ whole genome shotgun (WGS) entry which is preliminary data.</text>
</comment>
<dbReference type="AlphaFoldDB" id="A0A5S3X5H6"/>
<dbReference type="OrthoDB" id="6305786at2"/>
<proteinExistence type="predicted"/>
<gene>
    <name evidence="1" type="ORF">CWB98_02825</name>
</gene>
<sequence length="75" mass="8033">MKLTLNKKKLKGLTADSKALPGEMTPEVAGGTYTNHPILCYPTIDPACNTDIQKGCPTNGDCYTANGDQYCRIPA</sequence>
<reference evidence="1 2" key="1">
    <citation type="submission" date="2018-01" db="EMBL/GenBank/DDBJ databases">
        <authorList>
            <person name="Paulsen S."/>
            <person name="Gram L.K."/>
        </authorList>
    </citation>
    <scope>NUCLEOTIDE SEQUENCE [LARGE SCALE GENOMIC DNA]</scope>
    <source>
        <strain evidence="1 2">S2599</strain>
    </source>
</reference>
<organism evidence="1 2">
    <name type="scientific">Pseudoalteromonas rubra</name>
    <dbReference type="NCBI Taxonomy" id="43658"/>
    <lineage>
        <taxon>Bacteria</taxon>
        <taxon>Pseudomonadati</taxon>
        <taxon>Pseudomonadota</taxon>
        <taxon>Gammaproteobacteria</taxon>
        <taxon>Alteromonadales</taxon>
        <taxon>Pseudoalteromonadaceae</taxon>
        <taxon>Pseudoalteromonas</taxon>
    </lineage>
</organism>